<name>A0AAD3RIU1_LATJO</name>
<protein>
    <submittedName>
        <fullName evidence="1">Growth/differentiation factor 15</fullName>
    </submittedName>
</protein>
<organism evidence="1 2">
    <name type="scientific">Lates japonicus</name>
    <name type="common">Japanese lates</name>
    <dbReference type="NCBI Taxonomy" id="270547"/>
    <lineage>
        <taxon>Eukaryota</taxon>
        <taxon>Metazoa</taxon>
        <taxon>Chordata</taxon>
        <taxon>Craniata</taxon>
        <taxon>Vertebrata</taxon>
        <taxon>Euteleostomi</taxon>
        <taxon>Actinopterygii</taxon>
        <taxon>Neopterygii</taxon>
        <taxon>Teleostei</taxon>
        <taxon>Neoteleostei</taxon>
        <taxon>Acanthomorphata</taxon>
        <taxon>Carangaria</taxon>
        <taxon>Carangaria incertae sedis</taxon>
        <taxon>Centropomidae</taxon>
        <taxon>Lates</taxon>
    </lineage>
</organism>
<accession>A0AAD3RIU1</accession>
<proteinExistence type="predicted"/>
<gene>
    <name evidence="1" type="ORF">AKAME5_002338300</name>
</gene>
<sequence>MDKPHPLSYSTLRANLPDRVTMLRSHTPRRLISCKLLLLLLLLLVSLSSPGESRHHEAHEGAPDVGRTAGRKVQLLEALKAGILSSLGMDGEPRLARKATERELRRMYQLYREKLREMRGNSSHPVRETWQPSVSTVLFPATGASESAVEGRTPTVSPRYVWHRAAFP</sequence>
<keyword evidence="2" id="KW-1185">Reference proteome</keyword>
<reference evidence="1" key="1">
    <citation type="submission" date="2022-08" db="EMBL/GenBank/DDBJ databases">
        <title>Genome sequencing of akame (Lates japonicus).</title>
        <authorList>
            <person name="Hashiguchi Y."/>
            <person name="Takahashi H."/>
        </authorList>
    </citation>
    <scope>NUCLEOTIDE SEQUENCE</scope>
    <source>
        <strain evidence="1">Kochi</strain>
    </source>
</reference>
<evidence type="ECO:0000313" key="1">
    <source>
        <dbReference type="EMBL" id="GLD72059.1"/>
    </source>
</evidence>
<dbReference type="AlphaFoldDB" id="A0AAD3RIU1"/>
<dbReference type="Proteomes" id="UP001279410">
    <property type="component" value="Unassembled WGS sequence"/>
</dbReference>
<comment type="caution">
    <text evidence="1">The sequence shown here is derived from an EMBL/GenBank/DDBJ whole genome shotgun (WGS) entry which is preliminary data.</text>
</comment>
<dbReference type="EMBL" id="BRZM01000846">
    <property type="protein sequence ID" value="GLD72059.1"/>
    <property type="molecule type" value="Genomic_DNA"/>
</dbReference>
<evidence type="ECO:0000313" key="2">
    <source>
        <dbReference type="Proteomes" id="UP001279410"/>
    </source>
</evidence>